<dbReference type="PANTHER" id="PTHR43133">
    <property type="entry name" value="RNA POLYMERASE ECF-TYPE SIGMA FACTO"/>
    <property type="match status" value="1"/>
</dbReference>
<evidence type="ECO:0000256" key="2">
    <source>
        <dbReference type="ARBA" id="ARBA00023015"/>
    </source>
</evidence>
<dbReference type="SUPFAM" id="SSF88659">
    <property type="entry name" value="Sigma3 and sigma4 domains of RNA polymerase sigma factors"/>
    <property type="match status" value="1"/>
</dbReference>
<evidence type="ECO:0000259" key="7">
    <source>
        <dbReference type="Pfam" id="PF08281"/>
    </source>
</evidence>
<dbReference type="InterPro" id="IPR014284">
    <property type="entry name" value="RNA_pol_sigma-70_dom"/>
</dbReference>
<name>A0A238W315_9ACTN</name>
<dbReference type="InterPro" id="IPR013249">
    <property type="entry name" value="RNA_pol_sigma70_r4_t2"/>
</dbReference>
<evidence type="ECO:0000256" key="4">
    <source>
        <dbReference type="ARBA" id="ARBA00023125"/>
    </source>
</evidence>
<dbReference type="RefSeq" id="WP_089291966.1">
    <property type="nucleotide sequence ID" value="NZ_BOMU01000031.1"/>
</dbReference>
<evidence type="ECO:0000256" key="5">
    <source>
        <dbReference type="ARBA" id="ARBA00023163"/>
    </source>
</evidence>
<feature type="domain" description="RNA polymerase sigma-70 region 2" evidence="6">
    <location>
        <begin position="13"/>
        <end position="78"/>
    </location>
</feature>
<feature type="domain" description="RNA polymerase sigma factor 70 region 4 type 2" evidence="7">
    <location>
        <begin position="102"/>
        <end position="152"/>
    </location>
</feature>
<dbReference type="Proteomes" id="UP000198415">
    <property type="component" value="Unassembled WGS sequence"/>
</dbReference>
<dbReference type="GO" id="GO:0006352">
    <property type="term" value="P:DNA-templated transcription initiation"/>
    <property type="evidence" value="ECO:0007669"/>
    <property type="project" value="InterPro"/>
</dbReference>
<evidence type="ECO:0000313" key="9">
    <source>
        <dbReference type="Proteomes" id="UP000198415"/>
    </source>
</evidence>
<dbReference type="Pfam" id="PF08281">
    <property type="entry name" value="Sigma70_r4_2"/>
    <property type="match status" value="1"/>
</dbReference>
<evidence type="ECO:0000259" key="6">
    <source>
        <dbReference type="Pfam" id="PF04542"/>
    </source>
</evidence>
<dbReference type="GO" id="GO:0016987">
    <property type="term" value="F:sigma factor activity"/>
    <property type="evidence" value="ECO:0007669"/>
    <property type="project" value="UniProtKB-KW"/>
</dbReference>
<dbReference type="InterPro" id="IPR039425">
    <property type="entry name" value="RNA_pol_sigma-70-like"/>
</dbReference>
<dbReference type="Pfam" id="PF04542">
    <property type="entry name" value="Sigma70_r2"/>
    <property type="match status" value="1"/>
</dbReference>
<accession>A0A238W315</accession>
<reference evidence="8 9" key="1">
    <citation type="submission" date="2017-06" db="EMBL/GenBank/DDBJ databases">
        <authorList>
            <person name="Kim H.J."/>
            <person name="Triplett B.A."/>
        </authorList>
    </citation>
    <scope>NUCLEOTIDE SEQUENCE [LARGE SCALE GENOMIC DNA]</scope>
    <source>
        <strain evidence="8 9">DSM 43151</strain>
    </source>
</reference>
<dbReference type="GO" id="GO:0003677">
    <property type="term" value="F:DNA binding"/>
    <property type="evidence" value="ECO:0007669"/>
    <property type="project" value="UniProtKB-KW"/>
</dbReference>
<organism evidence="8 9">
    <name type="scientific">Actinoplanes regularis</name>
    <dbReference type="NCBI Taxonomy" id="52697"/>
    <lineage>
        <taxon>Bacteria</taxon>
        <taxon>Bacillati</taxon>
        <taxon>Actinomycetota</taxon>
        <taxon>Actinomycetes</taxon>
        <taxon>Micromonosporales</taxon>
        <taxon>Micromonosporaceae</taxon>
        <taxon>Actinoplanes</taxon>
    </lineage>
</organism>
<dbReference type="NCBIfam" id="TIGR02937">
    <property type="entry name" value="sigma70-ECF"/>
    <property type="match status" value="1"/>
</dbReference>
<dbReference type="SUPFAM" id="SSF88946">
    <property type="entry name" value="Sigma2 domain of RNA polymerase sigma factors"/>
    <property type="match status" value="1"/>
</dbReference>
<dbReference type="CDD" id="cd06171">
    <property type="entry name" value="Sigma70_r4"/>
    <property type="match status" value="1"/>
</dbReference>
<dbReference type="Gene3D" id="1.10.10.10">
    <property type="entry name" value="Winged helix-like DNA-binding domain superfamily/Winged helix DNA-binding domain"/>
    <property type="match status" value="1"/>
</dbReference>
<dbReference type="EMBL" id="FZNR01000002">
    <property type="protein sequence ID" value="SNR40801.1"/>
    <property type="molecule type" value="Genomic_DNA"/>
</dbReference>
<gene>
    <name evidence="8" type="ORF">SAMN06264365_102112</name>
</gene>
<dbReference type="OrthoDB" id="3747638at2"/>
<dbReference type="InterPro" id="IPR013325">
    <property type="entry name" value="RNA_pol_sigma_r2"/>
</dbReference>
<keyword evidence="3" id="KW-0731">Sigma factor</keyword>
<protein>
    <submittedName>
        <fullName evidence="8">RNA polymerase sigma-70 factor, ECF subfamily</fullName>
    </submittedName>
</protein>
<sequence length="168" mass="18877">MGNDPPEQRFTDLYRASYGRVLRFVARRVGDDAEAEDLAAEVFKIAWGRTTRGEVLSPAWLFVTARHVLSNHRRSVRRGDSAYRRFAVTSSADEPAAATADLVAEALARLPEAQRDVLIHRYWDDLGASEIAALTGLSASTVWVRLHRARQAFKRSFKAVTEVGHDRR</sequence>
<evidence type="ECO:0000256" key="3">
    <source>
        <dbReference type="ARBA" id="ARBA00023082"/>
    </source>
</evidence>
<proteinExistence type="inferred from homology"/>
<dbReference type="PANTHER" id="PTHR43133:SF8">
    <property type="entry name" value="RNA POLYMERASE SIGMA FACTOR HI_1459-RELATED"/>
    <property type="match status" value="1"/>
</dbReference>
<evidence type="ECO:0000313" key="8">
    <source>
        <dbReference type="EMBL" id="SNR40801.1"/>
    </source>
</evidence>
<comment type="similarity">
    <text evidence="1">Belongs to the sigma-70 factor family. ECF subfamily.</text>
</comment>
<keyword evidence="5" id="KW-0804">Transcription</keyword>
<keyword evidence="2" id="KW-0805">Transcription regulation</keyword>
<dbReference type="AlphaFoldDB" id="A0A238W315"/>
<dbReference type="InterPro" id="IPR007627">
    <property type="entry name" value="RNA_pol_sigma70_r2"/>
</dbReference>
<dbReference type="InterPro" id="IPR036388">
    <property type="entry name" value="WH-like_DNA-bd_sf"/>
</dbReference>
<keyword evidence="4" id="KW-0238">DNA-binding</keyword>
<evidence type="ECO:0000256" key="1">
    <source>
        <dbReference type="ARBA" id="ARBA00010641"/>
    </source>
</evidence>
<keyword evidence="9" id="KW-1185">Reference proteome</keyword>
<dbReference type="Gene3D" id="1.10.1740.10">
    <property type="match status" value="1"/>
</dbReference>
<dbReference type="InterPro" id="IPR013324">
    <property type="entry name" value="RNA_pol_sigma_r3/r4-like"/>
</dbReference>